<reference evidence="7 8" key="1">
    <citation type="journal article" date="2021" name="Nat. Plants">
        <title>The Taxus genome provides insights into paclitaxel biosynthesis.</title>
        <authorList>
            <person name="Xiong X."/>
            <person name="Gou J."/>
            <person name="Liao Q."/>
            <person name="Li Y."/>
            <person name="Zhou Q."/>
            <person name="Bi G."/>
            <person name="Li C."/>
            <person name="Du R."/>
            <person name="Wang X."/>
            <person name="Sun T."/>
            <person name="Guo L."/>
            <person name="Liang H."/>
            <person name="Lu P."/>
            <person name="Wu Y."/>
            <person name="Zhang Z."/>
            <person name="Ro D.K."/>
            <person name="Shang Y."/>
            <person name="Huang S."/>
            <person name="Yan J."/>
        </authorList>
    </citation>
    <scope>NUCLEOTIDE SEQUENCE [LARGE SCALE GENOMIC DNA]</scope>
    <source>
        <strain evidence="7">Ta-2019</strain>
    </source>
</reference>
<keyword evidence="8" id="KW-1185">Reference proteome</keyword>
<dbReference type="Proteomes" id="UP000824469">
    <property type="component" value="Unassembled WGS sequence"/>
</dbReference>
<accession>A0AA38L5R6</accession>
<comment type="caution">
    <text evidence="7">The sequence shown here is derived from an EMBL/GenBank/DDBJ whole genome shotgun (WGS) entry which is preliminary data.</text>
</comment>
<evidence type="ECO:0000313" key="7">
    <source>
        <dbReference type="EMBL" id="KAH9313998.1"/>
    </source>
</evidence>
<feature type="transmembrane region" description="Helical" evidence="6">
    <location>
        <begin position="23"/>
        <end position="43"/>
    </location>
</feature>
<dbReference type="Pfam" id="PF05255">
    <property type="entry name" value="UPF0220"/>
    <property type="match status" value="1"/>
</dbReference>
<name>A0AA38L5R6_TAXCH</name>
<sequence length="69" mass="7557">DVDFQEQAHNLLYRPPKNRSKTWLFLAYVISFVSLAGSVGLLVQDCLSKSGPSSWTGVAGVLQCVFVLV</sequence>
<keyword evidence="4 6" id="KW-1133">Transmembrane helix</keyword>
<dbReference type="OMA" id="CVGREDI"/>
<comment type="subcellular location">
    <subcellularLocation>
        <location evidence="1">Membrane</location>
        <topology evidence="1">Multi-pass membrane protein</topology>
    </subcellularLocation>
</comment>
<evidence type="ECO:0000256" key="3">
    <source>
        <dbReference type="ARBA" id="ARBA00022692"/>
    </source>
</evidence>
<dbReference type="GO" id="GO:0016020">
    <property type="term" value="C:membrane"/>
    <property type="evidence" value="ECO:0007669"/>
    <property type="project" value="UniProtKB-SubCell"/>
</dbReference>
<evidence type="ECO:0000256" key="1">
    <source>
        <dbReference type="ARBA" id="ARBA00004141"/>
    </source>
</evidence>
<evidence type="ECO:0000256" key="6">
    <source>
        <dbReference type="SAM" id="Phobius"/>
    </source>
</evidence>
<dbReference type="EMBL" id="JAHRHJ020000005">
    <property type="protein sequence ID" value="KAH9313998.1"/>
    <property type="molecule type" value="Genomic_DNA"/>
</dbReference>
<evidence type="ECO:0000256" key="2">
    <source>
        <dbReference type="ARBA" id="ARBA00005335"/>
    </source>
</evidence>
<proteinExistence type="inferred from homology"/>
<evidence type="ECO:0000256" key="4">
    <source>
        <dbReference type="ARBA" id="ARBA00022989"/>
    </source>
</evidence>
<evidence type="ECO:0000256" key="5">
    <source>
        <dbReference type="ARBA" id="ARBA00023136"/>
    </source>
</evidence>
<keyword evidence="3 6" id="KW-0812">Transmembrane</keyword>
<protein>
    <submittedName>
        <fullName evidence="7">Uncharacterized protein</fullName>
    </submittedName>
</protein>
<comment type="similarity">
    <text evidence="2">Belongs to the UPF0220 family.</text>
</comment>
<dbReference type="PANTHER" id="PTHR13180">
    <property type="entry name" value="SMALL MEMBRANE PROTEIN-RELATED"/>
    <property type="match status" value="1"/>
</dbReference>
<organism evidence="7 8">
    <name type="scientific">Taxus chinensis</name>
    <name type="common">Chinese yew</name>
    <name type="synonym">Taxus wallichiana var. chinensis</name>
    <dbReference type="NCBI Taxonomy" id="29808"/>
    <lineage>
        <taxon>Eukaryota</taxon>
        <taxon>Viridiplantae</taxon>
        <taxon>Streptophyta</taxon>
        <taxon>Embryophyta</taxon>
        <taxon>Tracheophyta</taxon>
        <taxon>Spermatophyta</taxon>
        <taxon>Pinopsida</taxon>
        <taxon>Pinidae</taxon>
        <taxon>Conifers II</taxon>
        <taxon>Cupressales</taxon>
        <taxon>Taxaceae</taxon>
        <taxon>Taxus</taxon>
    </lineage>
</organism>
<dbReference type="AlphaFoldDB" id="A0AA38L5R6"/>
<feature type="non-terminal residue" evidence="7">
    <location>
        <position position="69"/>
    </location>
</feature>
<keyword evidence="5 6" id="KW-0472">Membrane</keyword>
<feature type="non-terminal residue" evidence="7">
    <location>
        <position position="1"/>
    </location>
</feature>
<evidence type="ECO:0000313" key="8">
    <source>
        <dbReference type="Proteomes" id="UP000824469"/>
    </source>
</evidence>
<dbReference type="InterPro" id="IPR007919">
    <property type="entry name" value="UPF0220"/>
</dbReference>
<gene>
    <name evidence="7" type="ORF">KI387_022625</name>
</gene>